<organism evidence="3 4">
    <name type="scientific">Pseudacidovorax intermedius</name>
    <dbReference type="NCBI Taxonomy" id="433924"/>
    <lineage>
        <taxon>Bacteria</taxon>
        <taxon>Pseudomonadati</taxon>
        <taxon>Pseudomonadota</taxon>
        <taxon>Betaproteobacteria</taxon>
        <taxon>Burkholderiales</taxon>
        <taxon>Comamonadaceae</taxon>
        <taxon>Pseudacidovorax</taxon>
    </lineage>
</organism>
<dbReference type="InterPro" id="IPR001789">
    <property type="entry name" value="Sig_transdc_resp-reg_receiver"/>
</dbReference>
<reference evidence="3 4" key="1">
    <citation type="journal article" date="2016" name="Front. Microbiol.">
        <title>Genomic Resource of Rice Seed Associated Bacteria.</title>
        <authorList>
            <person name="Midha S."/>
            <person name="Bansal K."/>
            <person name="Sharma S."/>
            <person name="Kumar N."/>
            <person name="Patil P.P."/>
            <person name="Chaudhry V."/>
            <person name="Patil P.B."/>
        </authorList>
    </citation>
    <scope>NUCLEOTIDE SEQUENCE [LARGE SCALE GENOMIC DNA]</scope>
    <source>
        <strain evidence="3 4">NS331</strain>
    </source>
</reference>
<dbReference type="Gene3D" id="3.40.50.2300">
    <property type="match status" value="1"/>
</dbReference>
<evidence type="ECO:0000256" key="1">
    <source>
        <dbReference type="PROSITE-ProRule" id="PRU00169"/>
    </source>
</evidence>
<sequence>MKILIADDSRAMRMVVAHAIRQAGFRGHETMEAPDGAKALELATSEHFGLIISDWNMPNMTGIEFLQKLREAEIDTPFGFVTTEVSSEMRQQATALGAKFVIGKPFSPEDFEKALGPILD</sequence>
<dbReference type="AlphaFoldDB" id="A0A147GP12"/>
<accession>A0A147GP12</accession>
<dbReference type="GO" id="GO:0016301">
    <property type="term" value="F:kinase activity"/>
    <property type="evidence" value="ECO:0007669"/>
    <property type="project" value="UniProtKB-KW"/>
</dbReference>
<feature type="domain" description="Response regulatory" evidence="2">
    <location>
        <begin position="2"/>
        <end position="119"/>
    </location>
</feature>
<protein>
    <submittedName>
        <fullName evidence="3">Histidine kinase</fullName>
    </submittedName>
</protein>
<comment type="caution">
    <text evidence="3">The sequence shown here is derived from an EMBL/GenBank/DDBJ whole genome shotgun (WGS) entry which is preliminary data.</text>
</comment>
<dbReference type="OrthoDB" id="9801101at2"/>
<keyword evidence="1" id="KW-0597">Phosphoprotein</keyword>
<dbReference type="PANTHER" id="PTHR43228">
    <property type="entry name" value="TWO-COMPONENT RESPONSE REGULATOR"/>
    <property type="match status" value="1"/>
</dbReference>
<dbReference type="InterPro" id="IPR052048">
    <property type="entry name" value="ST_Response_Regulator"/>
</dbReference>
<keyword evidence="3" id="KW-0808">Transferase</keyword>
<evidence type="ECO:0000259" key="2">
    <source>
        <dbReference type="PROSITE" id="PS50110"/>
    </source>
</evidence>
<dbReference type="EMBL" id="LDSL01000130">
    <property type="protein sequence ID" value="KTT16100.1"/>
    <property type="molecule type" value="Genomic_DNA"/>
</dbReference>
<proteinExistence type="predicted"/>
<dbReference type="RefSeq" id="WP_058643533.1">
    <property type="nucleotide sequence ID" value="NZ_LDSL01000130.1"/>
</dbReference>
<evidence type="ECO:0000313" key="3">
    <source>
        <dbReference type="EMBL" id="KTT16100.1"/>
    </source>
</evidence>
<dbReference type="SMART" id="SM00448">
    <property type="entry name" value="REC"/>
    <property type="match status" value="1"/>
</dbReference>
<dbReference type="PANTHER" id="PTHR43228:SF1">
    <property type="entry name" value="TWO-COMPONENT RESPONSE REGULATOR ARR22"/>
    <property type="match status" value="1"/>
</dbReference>
<dbReference type="GO" id="GO:0000160">
    <property type="term" value="P:phosphorelay signal transduction system"/>
    <property type="evidence" value="ECO:0007669"/>
    <property type="project" value="InterPro"/>
</dbReference>
<dbReference type="PROSITE" id="PS50110">
    <property type="entry name" value="RESPONSE_REGULATORY"/>
    <property type="match status" value="1"/>
</dbReference>
<dbReference type="Pfam" id="PF00072">
    <property type="entry name" value="Response_reg"/>
    <property type="match status" value="1"/>
</dbReference>
<gene>
    <name evidence="3" type="ORF">NS331_19085</name>
</gene>
<dbReference type="SUPFAM" id="SSF52172">
    <property type="entry name" value="CheY-like"/>
    <property type="match status" value="1"/>
</dbReference>
<dbReference type="Proteomes" id="UP000072741">
    <property type="component" value="Unassembled WGS sequence"/>
</dbReference>
<feature type="modified residue" description="4-aspartylphosphate" evidence="1">
    <location>
        <position position="54"/>
    </location>
</feature>
<keyword evidence="4" id="KW-1185">Reference proteome</keyword>
<dbReference type="PATRIC" id="fig|433924.3.peg.829"/>
<dbReference type="InterPro" id="IPR011006">
    <property type="entry name" value="CheY-like_superfamily"/>
</dbReference>
<name>A0A147GP12_9BURK</name>
<evidence type="ECO:0000313" key="4">
    <source>
        <dbReference type="Proteomes" id="UP000072741"/>
    </source>
</evidence>
<keyword evidence="3" id="KW-0418">Kinase</keyword>